<dbReference type="CDD" id="cd16272">
    <property type="entry name" value="RNaseZ_MBL-fold"/>
    <property type="match status" value="1"/>
</dbReference>
<evidence type="ECO:0000256" key="1">
    <source>
        <dbReference type="SAM" id="MobiDB-lite"/>
    </source>
</evidence>
<dbReference type="InterPro" id="IPR036866">
    <property type="entry name" value="RibonucZ/Hydroxyglut_hydro"/>
</dbReference>
<comment type="caution">
    <text evidence="2">The sequence shown here is derived from an EMBL/GenBank/DDBJ whole genome shotgun (WGS) entry which is preliminary data.</text>
</comment>
<organism evidence="2 3">
    <name type="scientific">Plesiocystis pacifica SIR-1</name>
    <dbReference type="NCBI Taxonomy" id="391625"/>
    <lineage>
        <taxon>Bacteria</taxon>
        <taxon>Pseudomonadati</taxon>
        <taxon>Myxococcota</taxon>
        <taxon>Polyangia</taxon>
        <taxon>Nannocystales</taxon>
        <taxon>Nannocystaceae</taxon>
        <taxon>Plesiocystis</taxon>
    </lineage>
</organism>
<dbReference type="GO" id="GO:0042781">
    <property type="term" value="F:3'-tRNA processing endoribonuclease activity"/>
    <property type="evidence" value="ECO:0007669"/>
    <property type="project" value="TreeGrafter"/>
</dbReference>
<dbReference type="PANTHER" id="PTHR46018:SF2">
    <property type="entry name" value="ZINC PHOSPHODIESTERASE ELAC PROTEIN 1"/>
    <property type="match status" value="1"/>
</dbReference>
<name>A6GF82_9BACT</name>
<keyword evidence="3" id="KW-1185">Reference proteome</keyword>
<dbReference type="AlphaFoldDB" id="A6GF82"/>
<dbReference type="Gene3D" id="3.60.15.10">
    <property type="entry name" value="Ribonuclease Z/Hydroxyacylglutathione hydrolase-like"/>
    <property type="match status" value="1"/>
</dbReference>
<feature type="region of interest" description="Disordered" evidence="1">
    <location>
        <begin position="244"/>
        <end position="267"/>
    </location>
</feature>
<dbReference type="SUPFAM" id="SSF56281">
    <property type="entry name" value="Metallo-hydrolase/oxidoreductase"/>
    <property type="match status" value="1"/>
</dbReference>
<keyword evidence="2" id="KW-0378">Hydrolase</keyword>
<dbReference type="OrthoDB" id="9800940at2"/>
<dbReference type="STRING" id="391625.PPSIR1_34178"/>
<sequence>MASASSFELVFVGTGEALDPELPNTSVLVRGPQTWLLDCGYAVPHALWRITEDVDELDAVYLSHFHADHCFGLPALLLRMRLGGRTRPLTLVGGPGSRAKIEAVLELGYPGSFAAHKCYALDFVELEPGAVTACGGFWARCAPTAHSLVNYALRLEAEGMRSLAYSGDGAPTVASRSLFAGVELLVHECFSIGAGEGAPASSAKPRRHGELLELLALARDCGVSSLALLHHMAEAKAALRERAQRESPDGLELLLPTPGDRVDLRSG</sequence>
<evidence type="ECO:0000313" key="2">
    <source>
        <dbReference type="EMBL" id="EDM75479.1"/>
    </source>
</evidence>
<accession>A6GF82</accession>
<dbReference type="eggNOG" id="COG1234">
    <property type="taxonomic scope" value="Bacteria"/>
</dbReference>
<reference evidence="2 3" key="1">
    <citation type="submission" date="2007-06" db="EMBL/GenBank/DDBJ databases">
        <authorList>
            <person name="Shimkets L."/>
            <person name="Ferriera S."/>
            <person name="Johnson J."/>
            <person name="Kravitz S."/>
            <person name="Beeson K."/>
            <person name="Sutton G."/>
            <person name="Rogers Y.-H."/>
            <person name="Friedman R."/>
            <person name="Frazier M."/>
            <person name="Venter J.C."/>
        </authorList>
    </citation>
    <scope>NUCLEOTIDE SEQUENCE [LARGE SCALE GENOMIC DNA]</scope>
    <source>
        <strain evidence="2 3">SIR-1</strain>
    </source>
</reference>
<gene>
    <name evidence="2" type="ORF">PPSIR1_34178</name>
</gene>
<dbReference type="EMBL" id="ABCS01000090">
    <property type="protein sequence ID" value="EDM75479.1"/>
    <property type="molecule type" value="Genomic_DNA"/>
</dbReference>
<dbReference type="Proteomes" id="UP000005801">
    <property type="component" value="Unassembled WGS sequence"/>
</dbReference>
<dbReference type="PANTHER" id="PTHR46018">
    <property type="entry name" value="ZINC PHOSPHODIESTERASE ELAC PROTEIN 1"/>
    <property type="match status" value="1"/>
</dbReference>
<proteinExistence type="predicted"/>
<protein>
    <submittedName>
        <fullName evidence="2">Metal-dependent Hydrolase of the beta-lactamase superfamily III</fullName>
    </submittedName>
</protein>
<evidence type="ECO:0000313" key="3">
    <source>
        <dbReference type="Proteomes" id="UP000005801"/>
    </source>
</evidence>
<dbReference type="RefSeq" id="WP_006975372.1">
    <property type="nucleotide sequence ID" value="NZ_ABCS01000090.1"/>
</dbReference>
<dbReference type="Pfam" id="PF23023">
    <property type="entry name" value="Anti-Pycsar_Apyc1"/>
    <property type="match status" value="1"/>
</dbReference>